<dbReference type="CDD" id="cd16440">
    <property type="entry name" value="beta_Kdo_transferase_KpsC_1"/>
    <property type="match status" value="1"/>
</dbReference>
<dbReference type="InterPro" id="IPR007833">
    <property type="entry name" value="Capsule_polysaccharide_synth"/>
</dbReference>
<proteinExistence type="predicted"/>
<sequence>MLAPRGIRRQALLRRILERADWRVTGMGRADAVVGWGRKRSGAWAARTAQARGIPHLSMEDGFLRSVGVGVDGAPPLSIILDRRGIYYDAGTPSDLEDLILHDARLADPALLARAADGLAMMRARRLSKYNVPSVQGAKAALPPSQPFVVIVEQTAGDLSLLHGSAGDVTLAHMIAAARDLYPGRLIVVRRHPDVSVGKRAGMLDATAIADLRVVEADGDAWDWFEAADAVVTASSLAGFEALMAGRPVHVFGMPFYAGWGLTQDRLSCPRRGVARSLEQVFAAAYLLYPTYYDPFADRLTTFERVAEILDFQKEQAERHGQRSYCVGMSLWKQRTVAEFLRCGAQLPIFARKPEDAVWQAKASGGRVVVWASREREALVQKCAAAGVPLLRMEDGFLRSRGLGSDLVQPSSLVLDGEGIYYDPSRPSALERMIRDVPLTGREQEQAALLRSRIVAEGLSKYNVGAQVPLPAHPGGRRAILVPGQVSNDASVRLGAGPVADNWALLSAVRAENPDAFIVYKTHPDVEAGNRPGYIAPHRLLQLADCLADGMDSDCVLAQVDEVWTMTSLMGFEGLIRGKRVVCYGLPFYAGWGLTQDRMATPRRQVARSLDVILYCALVRYAAYTVVTPSGLRMRSNVAELLDRLEGGAAA</sequence>
<dbReference type="RefSeq" id="WP_062226308.1">
    <property type="nucleotide sequence ID" value="NZ_BBWR01000002.1"/>
</dbReference>
<evidence type="ECO:0000313" key="1">
    <source>
        <dbReference type="EMBL" id="BAT28212.1"/>
    </source>
</evidence>
<dbReference type="CDD" id="cd16439">
    <property type="entry name" value="beta_Kdo_transferase_KpsC_2"/>
    <property type="match status" value="1"/>
</dbReference>
<dbReference type="AlphaFoldDB" id="A0A0P0Z2J1"/>
<dbReference type="EMBL" id="LC066377">
    <property type="protein sequence ID" value="BAT28212.1"/>
    <property type="molecule type" value="Genomic_DNA"/>
</dbReference>
<dbReference type="GO" id="GO:0015774">
    <property type="term" value="P:polysaccharide transport"/>
    <property type="evidence" value="ECO:0007669"/>
    <property type="project" value="InterPro"/>
</dbReference>
<dbReference type="Pfam" id="PF05159">
    <property type="entry name" value="Capsule_synth"/>
    <property type="match status" value="3"/>
</dbReference>
<dbReference type="GO" id="GO:0000271">
    <property type="term" value="P:polysaccharide biosynthetic process"/>
    <property type="evidence" value="ECO:0007669"/>
    <property type="project" value="InterPro"/>
</dbReference>
<name>A0A0P0Z2J1_9HYPH</name>
<organism evidence="1">
    <name type="scientific">Aureimonas frigidaquae</name>
    <dbReference type="NCBI Taxonomy" id="424757"/>
    <lineage>
        <taxon>Bacteria</taxon>
        <taxon>Pseudomonadati</taxon>
        <taxon>Pseudomonadota</taxon>
        <taxon>Alphaproteobacteria</taxon>
        <taxon>Hyphomicrobiales</taxon>
        <taxon>Aurantimonadaceae</taxon>
        <taxon>Aureimonas</taxon>
    </lineage>
</organism>
<reference evidence="1" key="1">
    <citation type="journal article" date="2015" name="Proc. Natl. Acad. Sci. U.S.A.">
        <title>Bacterial clade with the ribosomal RNA operon on a small plasmid rather than the chromosome.</title>
        <authorList>
            <person name="Anda M."/>
            <person name="Ohtsubo Y."/>
            <person name="Okubo T."/>
            <person name="Sugawara M."/>
            <person name="Nagata Y."/>
            <person name="Tsuda M."/>
            <person name="Minamisawa K."/>
            <person name="Mitsui H."/>
        </authorList>
    </citation>
    <scope>NUCLEOTIDE SEQUENCE</scope>
    <source>
        <strain evidence="1">JCM 14755</strain>
    </source>
</reference>
<protein>
    <submittedName>
        <fullName evidence="1">Capsule polysaccharide biosynthesis protein</fullName>
    </submittedName>
</protein>
<accession>A0A0P0Z2J1</accession>